<accession>A0A1X2GYR5</accession>
<gene>
    <name evidence="1" type="ORF">BCR43DRAFT_509334</name>
</gene>
<name>A0A1X2GYR5_SYNRA</name>
<dbReference type="EMBL" id="MCGN01000037">
    <property type="protein sequence ID" value="ORY88369.1"/>
    <property type="molecule type" value="Genomic_DNA"/>
</dbReference>
<sequence length="207" mass="22459">MPGAPSAGSVSSIGSYAWTPTVARGEKGYTALCYEPQLTLQILLSGMGHLAYSNLYRLVMANTGHADSYAGEMISGIVSREPRGYSCFGDVNRAGNLGPGAGRSRHLNVPPGLARDKPEPYQKWGITSAALIARLGMSGLTGFWRMKSAPALQVLQVHKSCRNRIMFMGEEQRGRRRNISVIPVIVSRYITDVGSRTQIHILLLALL</sequence>
<comment type="caution">
    <text evidence="1">The sequence shown here is derived from an EMBL/GenBank/DDBJ whole genome shotgun (WGS) entry which is preliminary data.</text>
</comment>
<dbReference type="Proteomes" id="UP000242180">
    <property type="component" value="Unassembled WGS sequence"/>
</dbReference>
<evidence type="ECO:0000313" key="2">
    <source>
        <dbReference type="Proteomes" id="UP000242180"/>
    </source>
</evidence>
<evidence type="ECO:0000313" key="1">
    <source>
        <dbReference type="EMBL" id="ORY88369.1"/>
    </source>
</evidence>
<protein>
    <submittedName>
        <fullName evidence="1">Uncharacterized protein</fullName>
    </submittedName>
</protein>
<organism evidence="1 2">
    <name type="scientific">Syncephalastrum racemosum</name>
    <name type="common">Filamentous fungus</name>
    <dbReference type="NCBI Taxonomy" id="13706"/>
    <lineage>
        <taxon>Eukaryota</taxon>
        <taxon>Fungi</taxon>
        <taxon>Fungi incertae sedis</taxon>
        <taxon>Mucoromycota</taxon>
        <taxon>Mucoromycotina</taxon>
        <taxon>Mucoromycetes</taxon>
        <taxon>Mucorales</taxon>
        <taxon>Syncephalastraceae</taxon>
        <taxon>Syncephalastrum</taxon>
    </lineage>
</organism>
<proteinExistence type="predicted"/>
<keyword evidence="2" id="KW-1185">Reference proteome</keyword>
<reference evidence="1 2" key="1">
    <citation type="submission" date="2016-07" db="EMBL/GenBank/DDBJ databases">
        <title>Pervasive Adenine N6-methylation of Active Genes in Fungi.</title>
        <authorList>
            <consortium name="DOE Joint Genome Institute"/>
            <person name="Mondo S.J."/>
            <person name="Dannebaum R.O."/>
            <person name="Kuo R.C."/>
            <person name="Labutti K."/>
            <person name="Haridas S."/>
            <person name="Kuo A."/>
            <person name="Salamov A."/>
            <person name="Ahrendt S.R."/>
            <person name="Lipzen A."/>
            <person name="Sullivan W."/>
            <person name="Andreopoulos W.B."/>
            <person name="Clum A."/>
            <person name="Lindquist E."/>
            <person name="Daum C."/>
            <person name="Ramamoorthy G.K."/>
            <person name="Gryganskyi A."/>
            <person name="Culley D."/>
            <person name="Magnuson J.K."/>
            <person name="James T.Y."/>
            <person name="O'Malley M.A."/>
            <person name="Stajich J.E."/>
            <person name="Spatafora J.W."/>
            <person name="Visel A."/>
            <person name="Grigoriev I.V."/>
        </authorList>
    </citation>
    <scope>NUCLEOTIDE SEQUENCE [LARGE SCALE GENOMIC DNA]</scope>
    <source>
        <strain evidence="1 2">NRRL 2496</strain>
    </source>
</reference>
<dbReference type="InParanoid" id="A0A1X2GYR5"/>
<dbReference type="AlphaFoldDB" id="A0A1X2GYR5"/>